<evidence type="ECO:0000256" key="1">
    <source>
        <dbReference type="SAM" id="MobiDB-lite"/>
    </source>
</evidence>
<accession>A0A1C3PH76</accession>
<keyword evidence="3" id="KW-1185">Reference proteome</keyword>
<dbReference type="AlphaFoldDB" id="A0A1C3PH76"/>
<name>A0A1C3PH76_9ACTN</name>
<gene>
    <name evidence="2" type="ORF">FDG2_6575</name>
</gene>
<reference evidence="3" key="1">
    <citation type="submission" date="2016-02" db="EMBL/GenBank/DDBJ databases">
        <authorList>
            <person name="Wibberg D."/>
        </authorList>
    </citation>
    <scope>NUCLEOTIDE SEQUENCE [LARGE SCALE GENOMIC DNA]</scope>
</reference>
<sequence>MSGLPATGKTTISRTLARAVDGVHLRIDTIEQAVVDWDAGTQPLGPVGYGIGYARSPRARPPNHRTVGVRGARPPGRHYDPRQS</sequence>
<evidence type="ECO:0000313" key="2">
    <source>
        <dbReference type="EMBL" id="SBW29191.1"/>
    </source>
</evidence>
<dbReference type="SUPFAM" id="SSF52540">
    <property type="entry name" value="P-loop containing nucleoside triphosphate hydrolases"/>
    <property type="match status" value="1"/>
</dbReference>
<proteinExistence type="predicted"/>
<dbReference type="InterPro" id="IPR027417">
    <property type="entry name" value="P-loop_NTPase"/>
</dbReference>
<dbReference type="EMBL" id="FLUV01002738">
    <property type="protein sequence ID" value="SBW29191.1"/>
    <property type="molecule type" value="Genomic_DNA"/>
</dbReference>
<feature type="region of interest" description="Disordered" evidence="1">
    <location>
        <begin position="55"/>
        <end position="84"/>
    </location>
</feature>
<evidence type="ECO:0000313" key="3">
    <source>
        <dbReference type="Proteomes" id="UP000199013"/>
    </source>
</evidence>
<dbReference type="Gene3D" id="3.40.50.300">
    <property type="entry name" value="P-loop containing nucleotide triphosphate hydrolases"/>
    <property type="match status" value="1"/>
</dbReference>
<organism evidence="2 3">
    <name type="scientific">Candidatus Protofrankia californiensis</name>
    <dbReference type="NCBI Taxonomy" id="1839754"/>
    <lineage>
        <taxon>Bacteria</taxon>
        <taxon>Bacillati</taxon>
        <taxon>Actinomycetota</taxon>
        <taxon>Actinomycetes</taxon>
        <taxon>Frankiales</taxon>
        <taxon>Frankiaceae</taxon>
        <taxon>Protofrankia</taxon>
    </lineage>
</organism>
<dbReference type="Proteomes" id="UP000199013">
    <property type="component" value="Unassembled WGS sequence"/>
</dbReference>
<protein>
    <submittedName>
        <fullName evidence="2">Uncharacterized protein</fullName>
    </submittedName>
</protein>